<dbReference type="AlphaFoldDB" id="A0A813IF69"/>
<dbReference type="Proteomes" id="UP000626109">
    <property type="component" value="Unassembled WGS sequence"/>
</dbReference>
<proteinExistence type="predicted"/>
<name>A0A813IF69_POLGL</name>
<comment type="caution">
    <text evidence="2">The sequence shown here is derived from an EMBL/GenBank/DDBJ whole genome shotgun (WGS) entry which is preliminary data.</text>
</comment>
<dbReference type="EMBL" id="CAJNNW010007149">
    <property type="protein sequence ID" value="CAE8648973.1"/>
    <property type="molecule type" value="Genomic_DNA"/>
</dbReference>
<organism evidence="2 3">
    <name type="scientific">Polarella glacialis</name>
    <name type="common">Dinoflagellate</name>
    <dbReference type="NCBI Taxonomy" id="89957"/>
    <lineage>
        <taxon>Eukaryota</taxon>
        <taxon>Sar</taxon>
        <taxon>Alveolata</taxon>
        <taxon>Dinophyceae</taxon>
        <taxon>Suessiales</taxon>
        <taxon>Suessiaceae</taxon>
        <taxon>Polarella</taxon>
    </lineage>
</organism>
<evidence type="ECO:0000313" key="3">
    <source>
        <dbReference type="Proteomes" id="UP000626109"/>
    </source>
</evidence>
<protein>
    <submittedName>
        <fullName evidence="2">Uncharacterized protein</fullName>
    </submittedName>
</protein>
<feature type="region of interest" description="Disordered" evidence="1">
    <location>
        <begin position="1"/>
        <end position="50"/>
    </location>
</feature>
<reference evidence="2" key="1">
    <citation type="submission" date="2021-02" db="EMBL/GenBank/DDBJ databases">
        <authorList>
            <person name="Dougan E. K."/>
            <person name="Rhodes N."/>
            <person name="Thang M."/>
            <person name="Chan C."/>
        </authorList>
    </citation>
    <scope>NUCLEOTIDE SEQUENCE</scope>
</reference>
<evidence type="ECO:0000313" key="2">
    <source>
        <dbReference type="EMBL" id="CAE8648973.1"/>
    </source>
</evidence>
<sequence length="130" mass="14039">MRLALLPKPRRSDRRPTFSAQPCPEARRSRPRAVAMSGDDTRRRAASQVLRQSSAPIAGYTGYMPGVKPEGVHAATYAESLKMSRVAMGRRGREPGEGVMTLTARQPGTFDGGSLNTSLGMRIGDVPQAK</sequence>
<feature type="non-terminal residue" evidence="2">
    <location>
        <position position="1"/>
    </location>
</feature>
<feature type="region of interest" description="Disordered" evidence="1">
    <location>
        <begin position="90"/>
        <end position="130"/>
    </location>
</feature>
<gene>
    <name evidence="2" type="ORF">PGLA2088_LOCUS7043</name>
</gene>
<evidence type="ECO:0000256" key="1">
    <source>
        <dbReference type="SAM" id="MobiDB-lite"/>
    </source>
</evidence>
<accession>A0A813IF69</accession>